<evidence type="ECO:0000256" key="1">
    <source>
        <dbReference type="ARBA" id="ARBA00004225"/>
    </source>
</evidence>
<evidence type="ECO:0000313" key="12">
    <source>
        <dbReference type="EMBL" id="CAF4102060.1"/>
    </source>
</evidence>
<evidence type="ECO:0000313" key="10">
    <source>
        <dbReference type="EMBL" id="CAF1996987.1"/>
    </source>
</evidence>
<keyword evidence="2 6" id="KW-0812">Transmembrane</keyword>
<dbReference type="PANTHER" id="PTHR28234">
    <property type="entry name" value="NUCLEAR CONTROL OF ATPASE PROTEIN 2"/>
    <property type="match status" value="1"/>
</dbReference>
<dbReference type="AlphaFoldDB" id="A0A816MS98"/>
<name>A0A816MS98_9BILA</name>
<evidence type="ECO:0000313" key="13">
    <source>
        <dbReference type="Proteomes" id="UP000663887"/>
    </source>
</evidence>
<evidence type="ECO:0000256" key="2">
    <source>
        <dbReference type="ARBA" id="ARBA00022692"/>
    </source>
</evidence>
<evidence type="ECO:0000256" key="6">
    <source>
        <dbReference type="SAM" id="Phobius"/>
    </source>
</evidence>
<evidence type="ECO:0000256" key="3">
    <source>
        <dbReference type="ARBA" id="ARBA00022989"/>
    </source>
</evidence>
<reference evidence="10" key="1">
    <citation type="submission" date="2021-02" db="EMBL/GenBank/DDBJ databases">
        <authorList>
            <person name="Nowell W R."/>
        </authorList>
    </citation>
    <scope>NUCLEOTIDE SEQUENCE</scope>
</reference>
<gene>
    <name evidence="7" type="ORF">CJN711_LOCUS1144</name>
    <name evidence="8" type="ORF">KQP761_LOCUS29285</name>
    <name evidence="11" type="ORF">MBJ925_LOCUS28035</name>
    <name evidence="12" type="ORF">UXM345_LOCUS22298</name>
    <name evidence="9" type="ORF">WKI299_LOCUS4194</name>
    <name evidence="10" type="ORF">XDN619_LOCUS3138</name>
</gene>
<dbReference type="Proteomes" id="UP000663834">
    <property type="component" value="Unassembled WGS sequence"/>
</dbReference>
<keyword evidence="4" id="KW-0496">Mitochondrion</keyword>
<comment type="subcellular location">
    <subcellularLocation>
        <location evidence="1">Mitochondrion membrane</location>
        <topology evidence="1">Multi-pass membrane protein</topology>
    </subcellularLocation>
</comment>
<dbReference type="Proteomes" id="UP000663856">
    <property type="component" value="Unassembled WGS sequence"/>
</dbReference>
<dbReference type="EMBL" id="CAJNOV010000080">
    <property type="protein sequence ID" value="CAF0976531.1"/>
    <property type="molecule type" value="Genomic_DNA"/>
</dbReference>
<dbReference type="PANTHER" id="PTHR28234:SF1">
    <property type="entry name" value="NUCLEAR CONTROL OF ATPASE PROTEIN 2"/>
    <property type="match status" value="1"/>
</dbReference>
<dbReference type="InterPro" id="IPR013946">
    <property type="entry name" value="NCA2-like"/>
</dbReference>
<evidence type="ECO:0000313" key="11">
    <source>
        <dbReference type="EMBL" id="CAF2133419.1"/>
    </source>
</evidence>
<dbReference type="EMBL" id="CAJNOW010016089">
    <property type="protein sequence ID" value="CAF1647475.1"/>
    <property type="molecule type" value="Genomic_DNA"/>
</dbReference>
<dbReference type="EMBL" id="CAJOBF010003650">
    <property type="protein sequence ID" value="CAF4102060.1"/>
    <property type="molecule type" value="Genomic_DNA"/>
</dbReference>
<accession>A0A816MS98</accession>
<dbReference type="OrthoDB" id="413313at2759"/>
<comment type="caution">
    <text evidence="10">The sequence shown here is derived from an EMBL/GenBank/DDBJ whole genome shotgun (WGS) entry which is preliminary data.</text>
</comment>
<evidence type="ECO:0000256" key="5">
    <source>
        <dbReference type="ARBA" id="ARBA00023136"/>
    </source>
</evidence>
<dbReference type="Proteomes" id="UP000663842">
    <property type="component" value="Unassembled WGS sequence"/>
</dbReference>
<dbReference type="Proteomes" id="UP000663887">
    <property type="component" value="Unassembled WGS sequence"/>
</dbReference>
<dbReference type="EMBL" id="CAJNRG010000356">
    <property type="protein sequence ID" value="CAF1996987.1"/>
    <property type="molecule type" value="Genomic_DNA"/>
</dbReference>
<dbReference type="Pfam" id="PF08637">
    <property type="entry name" value="NCA2"/>
    <property type="match status" value="1"/>
</dbReference>
<keyword evidence="5 6" id="KW-0472">Membrane</keyword>
<keyword evidence="3 6" id="KW-1133">Transmembrane helix</keyword>
<feature type="transmembrane region" description="Helical" evidence="6">
    <location>
        <begin position="412"/>
        <end position="435"/>
    </location>
</feature>
<dbReference type="Proteomes" id="UP000663824">
    <property type="component" value="Unassembled WGS sequence"/>
</dbReference>
<evidence type="ECO:0000256" key="4">
    <source>
        <dbReference type="ARBA" id="ARBA00023128"/>
    </source>
</evidence>
<evidence type="ECO:0000313" key="8">
    <source>
        <dbReference type="EMBL" id="CAF1647475.1"/>
    </source>
</evidence>
<evidence type="ECO:0008006" key="14">
    <source>
        <dbReference type="Google" id="ProtNLM"/>
    </source>
</evidence>
<evidence type="ECO:0000313" key="9">
    <source>
        <dbReference type="EMBL" id="CAF1989406.1"/>
    </source>
</evidence>
<dbReference type="Proteomes" id="UP000663855">
    <property type="component" value="Unassembled WGS sequence"/>
</dbReference>
<dbReference type="EMBL" id="CAJNRF010000973">
    <property type="protein sequence ID" value="CAF1989406.1"/>
    <property type="molecule type" value="Genomic_DNA"/>
</dbReference>
<dbReference type="EMBL" id="CAJNRE010014970">
    <property type="protein sequence ID" value="CAF2133419.1"/>
    <property type="molecule type" value="Genomic_DNA"/>
</dbReference>
<sequence>MEKHLDNLQQRLHSSINNLWCRTLGNEINRLSSSLSNKVPVYRTGLTREQLITSIKLIQDLNITSTHNDLYYSSLKNYLFFLSIHTHKLVCEILLDHVYHLKQHLRYWKHDEPSKLAIIDQIKTTFLLDQDRDDIRSTEKVKFLNQQEQFLSNIIGRLAYTITSLEQQEEINLDSVMNFTNELYKLLFDNASVDYNSHSDLVDVIEVYSQMLNSFDEFKLRWAALMHLYYRPTHIKRYLPYYICATSIGLYTVYKVYTNREQIINYIYTSYDSLTFFVNEHLIAPLKTIYKSTFESRASQTAFENSQLNYINSKKILEEMLEEYGREHAGTLSQINNASLQEFLSTLNERARNEDMNIVMKNYQLEMNQPIRSALLGDLIKGILIQVQKVKVDGEGLVIQIDQLMKQNEINFSLLATIPAILLITFLTISTKNVISNFLIKQRKFDISTLRQRIIRKMREIEHILIFNIETPALTMNNNEIIVTEKEHNENHNHLEVMTNLTYGRFLSLVYELKYFTNQIKSKRMLSNEFNEDINLLTHTQLSVQQKILIIQQICHSYSFLVHS</sequence>
<evidence type="ECO:0000313" key="7">
    <source>
        <dbReference type="EMBL" id="CAF0976531.1"/>
    </source>
</evidence>
<organism evidence="10 13">
    <name type="scientific">Rotaria magnacalcarata</name>
    <dbReference type="NCBI Taxonomy" id="392030"/>
    <lineage>
        <taxon>Eukaryota</taxon>
        <taxon>Metazoa</taxon>
        <taxon>Spiralia</taxon>
        <taxon>Gnathifera</taxon>
        <taxon>Rotifera</taxon>
        <taxon>Eurotatoria</taxon>
        <taxon>Bdelloidea</taxon>
        <taxon>Philodinida</taxon>
        <taxon>Philodinidae</taxon>
        <taxon>Rotaria</taxon>
    </lineage>
</organism>
<protein>
    <recommendedName>
        <fullName evidence="14">Nuclear control of ATPase protein 2</fullName>
    </recommendedName>
</protein>
<proteinExistence type="predicted"/>
<dbReference type="GO" id="GO:0005741">
    <property type="term" value="C:mitochondrial outer membrane"/>
    <property type="evidence" value="ECO:0007669"/>
    <property type="project" value="TreeGrafter"/>
</dbReference>